<dbReference type="Pfam" id="PF05141">
    <property type="entry name" value="DIT1_PvcA"/>
    <property type="match status" value="1"/>
</dbReference>
<dbReference type="BRENDA" id="4.1.99.25">
    <property type="organism ID" value="13851"/>
</dbReference>
<proteinExistence type="predicted"/>
<sequence length="393" mass="44703">MFKKSLDRQPKSRYTILEHVLKFQSVREEHVSREDAGRMNTWNAPLPQSDWKHSAWGLPDLSIGRRPGWNPQQSPGAETKTDGTASELAREVLQCLFQHRRLLPEAGACADTPCSLCLAPHLSKVRRAIERREPIHLVLPAFPAKSPSRRKTFGPLPDKAEELALESLQSLCNAIQLLYAPGARLTLCSDGRVFSDLVGVTEEDVTRYGQEIRTMIRRLGLRSLDTFHLEDRFTGDTFQEMRDLMETQYAEPYAQFAARVQKDNPILLNGIERFLLEERSPDAPALSKTQARKEARTRAIEVVRRSEAWGRLIAERFPSALRLSIHPQMPHSPKIGLRMGEQGKDLWITPWHGVAVQEAGGWTLRKREEAEALGAQLVEREGRPYYYTLEVGR</sequence>
<gene>
    <name evidence="2" type="primary">isnA</name>
</gene>
<feature type="region of interest" description="Disordered" evidence="1">
    <location>
        <begin position="62"/>
        <end position="84"/>
    </location>
</feature>
<accession>Q108L3</accession>
<name>Q108L3_9ZZZZ</name>
<dbReference type="PANTHER" id="PTHR37285">
    <property type="entry name" value="SPORE WALL MATURATION PROTEIN DIT1"/>
    <property type="match status" value="1"/>
</dbReference>
<evidence type="ECO:0000256" key="1">
    <source>
        <dbReference type="SAM" id="MobiDB-lite"/>
    </source>
</evidence>
<dbReference type="EMBL" id="DQ084328">
    <property type="protein sequence ID" value="AAZ39275.1"/>
    <property type="molecule type" value="Genomic_DNA"/>
</dbReference>
<dbReference type="Gene3D" id="3.30.60.140">
    <property type="match status" value="1"/>
</dbReference>
<dbReference type="InterPro" id="IPR007817">
    <property type="entry name" value="Isocyanide_synthase_DIT1"/>
</dbReference>
<dbReference type="PANTHER" id="PTHR37285:SF5">
    <property type="entry name" value="SPORE WALL MATURATION PROTEIN DIT1"/>
    <property type="match status" value="1"/>
</dbReference>
<dbReference type="BioCyc" id="MetaCyc:MONOMER-20396"/>
<organism evidence="2">
    <name type="scientific">uncultured organism</name>
    <dbReference type="NCBI Taxonomy" id="155900"/>
    <lineage>
        <taxon>unclassified sequences</taxon>
        <taxon>environmental samples</taxon>
    </lineage>
</organism>
<reference evidence="2" key="1">
    <citation type="submission" date="2005-06" db="EMBL/GenBank/DDBJ databases">
        <title>Cloning and heterologous expression of isonitrile biosynthetic genes from environmental DNA.</title>
        <authorList>
            <person name="Brady S.F."/>
            <person name="Clardy J."/>
        </authorList>
    </citation>
    <scope>NUCLEOTIDE SEQUENCE</scope>
</reference>
<evidence type="ECO:0000313" key="2">
    <source>
        <dbReference type="EMBL" id="AAZ39275.1"/>
    </source>
</evidence>
<protein>
    <submittedName>
        <fullName evidence="2">Isonitrile synthase</fullName>
    </submittedName>
</protein>
<dbReference type="AlphaFoldDB" id="Q108L3"/>